<dbReference type="Proteomes" id="UP001209257">
    <property type="component" value="Unassembled WGS sequence"/>
</dbReference>
<name>A0ABT2VRB3_9ALTE</name>
<comment type="caution">
    <text evidence="2">The sequence shown here is derived from an EMBL/GenBank/DDBJ whole genome shotgun (WGS) entry which is preliminary data.</text>
</comment>
<protein>
    <recommendedName>
        <fullName evidence="4">Phage holin family protein</fullName>
    </recommendedName>
</protein>
<dbReference type="RefSeq" id="WP_262995938.1">
    <property type="nucleotide sequence ID" value="NZ_JAOTJC010000013.1"/>
</dbReference>
<keyword evidence="3" id="KW-1185">Reference proteome</keyword>
<proteinExistence type="predicted"/>
<dbReference type="EMBL" id="JAOTJC010000013">
    <property type="protein sequence ID" value="MCU7555856.1"/>
    <property type="molecule type" value="Genomic_DNA"/>
</dbReference>
<organism evidence="2 3">
    <name type="scientific">Alteromonas salexigens</name>
    <dbReference type="NCBI Taxonomy" id="2982530"/>
    <lineage>
        <taxon>Bacteria</taxon>
        <taxon>Pseudomonadati</taxon>
        <taxon>Pseudomonadota</taxon>
        <taxon>Gammaproteobacteria</taxon>
        <taxon>Alteromonadales</taxon>
        <taxon>Alteromonadaceae</taxon>
        <taxon>Alteromonas/Salinimonas group</taxon>
        <taxon>Alteromonas</taxon>
    </lineage>
</organism>
<keyword evidence="1" id="KW-0812">Transmembrane</keyword>
<sequence>MTQLIQPDFRQASFSPETENMYCPTSSTGRADACRAEKTPEDDTTVSDTIQAFKDTYAQKYDEMLALADVVAAESALVKKSAVVTGLSAGAAAVLGCFCWLIVNITLAIACYQAGIHYLLITTGLLLINGGLGVFAVKVARDAYKHMSLMPVFNSLMGQIPNGKEERGEAK</sequence>
<reference evidence="3" key="1">
    <citation type="submission" date="2023-07" db="EMBL/GenBank/DDBJ databases">
        <title>Study on multiphase classification of strain Alteromonas salexigens isolated from the Yellow Sea.</title>
        <authorList>
            <person name="Sun L."/>
        </authorList>
    </citation>
    <scope>NUCLEOTIDE SEQUENCE [LARGE SCALE GENOMIC DNA]</scope>
    <source>
        <strain evidence="3">ASW11-19</strain>
    </source>
</reference>
<feature type="transmembrane region" description="Helical" evidence="1">
    <location>
        <begin position="87"/>
        <end position="110"/>
    </location>
</feature>
<feature type="transmembrane region" description="Helical" evidence="1">
    <location>
        <begin position="116"/>
        <end position="140"/>
    </location>
</feature>
<evidence type="ECO:0000313" key="2">
    <source>
        <dbReference type="EMBL" id="MCU7555856.1"/>
    </source>
</evidence>
<gene>
    <name evidence="2" type="ORF">OCL06_14795</name>
</gene>
<accession>A0ABT2VRB3</accession>
<keyword evidence="1" id="KW-1133">Transmembrane helix</keyword>
<keyword evidence="1" id="KW-0472">Membrane</keyword>
<evidence type="ECO:0000256" key="1">
    <source>
        <dbReference type="SAM" id="Phobius"/>
    </source>
</evidence>
<evidence type="ECO:0000313" key="3">
    <source>
        <dbReference type="Proteomes" id="UP001209257"/>
    </source>
</evidence>
<evidence type="ECO:0008006" key="4">
    <source>
        <dbReference type="Google" id="ProtNLM"/>
    </source>
</evidence>